<dbReference type="PANTHER" id="PTHR47756:SF2">
    <property type="entry name" value="BLL6612 PROTEIN"/>
    <property type="match status" value="1"/>
</dbReference>
<reference evidence="3 4" key="1">
    <citation type="submission" date="2023-08" db="EMBL/GenBank/DDBJ databases">
        <title>Microbacterium sp. nov., isolated from a waste landfill.</title>
        <authorList>
            <person name="Wen W."/>
        </authorList>
    </citation>
    <scope>NUCLEOTIDE SEQUENCE [LARGE SCALE GENOMIC DNA]</scope>
    <source>
        <strain evidence="3 4">ASV81</strain>
    </source>
</reference>
<dbReference type="InterPro" id="IPR007627">
    <property type="entry name" value="RNA_pol_sigma70_r2"/>
</dbReference>
<dbReference type="RefSeq" id="WP_308489789.1">
    <property type="nucleotide sequence ID" value="NZ_JAVFCB010000007.1"/>
</dbReference>
<dbReference type="Pfam" id="PF20239">
    <property type="entry name" value="DUF6596"/>
    <property type="match status" value="1"/>
</dbReference>
<accession>A0ABU0XM93</accession>
<dbReference type="SUPFAM" id="SSF88659">
    <property type="entry name" value="Sigma3 and sigma4 domains of RNA polymerase sigma factors"/>
    <property type="match status" value="1"/>
</dbReference>
<dbReference type="PANTHER" id="PTHR47756">
    <property type="entry name" value="BLL6612 PROTEIN-RELATED"/>
    <property type="match status" value="1"/>
</dbReference>
<evidence type="ECO:0000259" key="2">
    <source>
        <dbReference type="Pfam" id="PF20239"/>
    </source>
</evidence>
<dbReference type="Proteomes" id="UP001230289">
    <property type="component" value="Unassembled WGS sequence"/>
</dbReference>
<dbReference type="Gene3D" id="1.10.1740.10">
    <property type="match status" value="1"/>
</dbReference>
<dbReference type="Pfam" id="PF04542">
    <property type="entry name" value="Sigma70_r2"/>
    <property type="match status" value="1"/>
</dbReference>
<dbReference type="InterPro" id="IPR046531">
    <property type="entry name" value="DUF6596"/>
</dbReference>
<evidence type="ECO:0000313" key="3">
    <source>
        <dbReference type="EMBL" id="MDQ4214850.1"/>
    </source>
</evidence>
<gene>
    <name evidence="3" type="ORF">RBR11_13090</name>
</gene>
<evidence type="ECO:0000259" key="1">
    <source>
        <dbReference type="Pfam" id="PF04542"/>
    </source>
</evidence>
<protein>
    <submittedName>
        <fullName evidence="3">Sigma factor</fullName>
    </submittedName>
</protein>
<proteinExistence type="predicted"/>
<sequence length="359" mass="38586">MAATDEVRTAAERAVRASYGRLVALLAASTGDLALAEDSLADALERALVTWPDAGVPDNPEGWLLTVARNRLRDVLGSAAHRTSVPLDAAGEGPGGFDVDALVEYGDRIPDRRLELLFACAHPAIDPAIRTPLMLQTVLGFDAARVARAFDVEPAAMAQRLVRAKRKIRDAGIRFALPTRADMPARTTAVLEAIYGAYALDWLDRHDDVRASIADEARWLAVLTATLLETDPEAWGLAALLTLAQSRAPARIGDPWPSLDEQDPALWDRALIAEGEALLHRAAREGRAARLSGVADSGEPGRFQLEAAIQSVHCDRARTGVTDRAALRRLYRALVRIAPTRGALDALAAVEAADPSERT</sequence>
<feature type="domain" description="RNA polymerase sigma-70 region 2" evidence="1">
    <location>
        <begin position="15"/>
        <end position="78"/>
    </location>
</feature>
<organism evidence="3 4">
    <name type="scientific">Microbacterium capsulatum</name>
    <dbReference type="NCBI Taxonomy" id="3041921"/>
    <lineage>
        <taxon>Bacteria</taxon>
        <taxon>Bacillati</taxon>
        <taxon>Actinomycetota</taxon>
        <taxon>Actinomycetes</taxon>
        <taxon>Micrococcales</taxon>
        <taxon>Microbacteriaceae</taxon>
        <taxon>Microbacterium</taxon>
    </lineage>
</organism>
<name>A0ABU0XM93_9MICO</name>
<dbReference type="SUPFAM" id="SSF88946">
    <property type="entry name" value="Sigma2 domain of RNA polymerase sigma factors"/>
    <property type="match status" value="1"/>
</dbReference>
<dbReference type="InterPro" id="IPR013325">
    <property type="entry name" value="RNA_pol_sigma_r2"/>
</dbReference>
<evidence type="ECO:0000313" key="4">
    <source>
        <dbReference type="Proteomes" id="UP001230289"/>
    </source>
</evidence>
<keyword evidence="4" id="KW-1185">Reference proteome</keyword>
<comment type="caution">
    <text evidence="3">The sequence shown here is derived from an EMBL/GenBank/DDBJ whole genome shotgun (WGS) entry which is preliminary data.</text>
</comment>
<dbReference type="EMBL" id="JAVFCB010000007">
    <property type="protein sequence ID" value="MDQ4214850.1"/>
    <property type="molecule type" value="Genomic_DNA"/>
</dbReference>
<feature type="domain" description="DUF6596" evidence="2">
    <location>
        <begin position="186"/>
        <end position="283"/>
    </location>
</feature>
<dbReference type="InterPro" id="IPR013324">
    <property type="entry name" value="RNA_pol_sigma_r3/r4-like"/>
</dbReference>